<evidence type="ECO:0000256" key="7">
    <source>
        <dbReference type="PROSITE-ProRule" id="PRU00042"/>
    </source>
</evidence>
<dbReference type="SUPFAM" id="SSF57667">
    <property type="entry name" value="beta-beta-alpha zinc fingers"/>
    <property type="match status" value="3"/>
</dbReference>
<dbReference type="PROSITE" id="PS50157">
    <property type="entry name" value="ZINC_FINGER_C2H2_2"/>
    <property type="match status" value="5"/>
</dbReference>
<dbReference type="Pfam" id="PF12874">
    <property type="entry name" value="zf-met"/>
    <property type="match status" value="2"/>
</dbReference>
<feature type="domain" description="C2H2-type" evidence="8">
    <location>
        <begin position="161"/>
        <end position="189"/>
    </location>
</feature>
<dbReference type="GO" id="GO:0000981">
    <property type="term" value="F:DNA-binding transcription factor activity, RNA polymerase II-specific"/>
    <property type="evidence" value="ECO:0007669"/>
    <property type="project" value="TreeGrafter"/>
</dbReference>
<evidence type="ECO:0000256" key="4">
    <source>
        <dbReference type="ARBA" id="ARBA00022771"/>
    </source>
</evidence>
<evidence type="ECO:0000256" key="5">
    <source>
        <dbReference type="ARBA" id="ARBA00022833"/>
    </source>
</evidence>
<evidence type="ECO:0000256" key="3">
    <source>
        <dbReference type="ARBA" id="ARBA00022737"/>
    </source>
</evidence>
<keyword evidence="3" id="KW-0677">Repeat</keyword>
<evidence type="ECO:0000256" key="6">
    <source>
        <dbReference type="ARBA" id="ARBA00023242"/>
    </source>
</evidence>
<dbReference type="PANTHER" id="PTHR24394:SF29">
    <property type="entry name" value="MYONEURIN"/>
    <property type="match status" value="1"/>
</dbReference>
<feature type="domain" description="C2H2-type" evidence="8">
    <location>
        <begin position="99"/>
        <end position="126"/>
    </location>
</feature>
<dbReference type="PANTHER" id="PTHR24394">
    <property type="entry name" value="ZINC FINGER PROTEIN"/>
    <property type="match status" value="1"/>
</dbReference>
<dbReference type="AlphaFoldDB" id="A0AAD7ZXQ2"/>
<evidence type="ECO:0000259" key="8">
    <source>
        <dbReference type="PROSITE" id="PS50157"/>
    </source>
</evidence>
<evidence type="ECO:0000313" key="10">
    <source>
        <dbReference type="Proteomes" id="UP001233999"/>
    </source>
</evidence>
<accession>A0AAD7ZXQ2</accession>
<keyword evidence="6" id="KW-0539">Nucleus</keyword>
<keyword evidence="2" id="KW-0479">Metal-binding</keyword>
<dbReference type="InterPro" id="IPR036236">
    <property type="entry name" value="Znf_C2H2_sf"/>
</dbReference>
<keyword evidence="5" id="KW-0862">Zinc</keyword>
<dbReference type="SMART" id="SM00355">
    <property type="entry name" value="ZnF_C2H2"/>
    <property type="match status" value="6"/>
</dbReference>
<reference evidence="9" key="2">
    <citation type="submission" date="2023-05" db="EMBL/GenBank/DDBJ databases">
        <authorList>
            <person name="Fouks B."/>
        </authorList>
    </citation>
    <scope>NUCLEOTIDE SEQUENCE</scope>
    <source>
        <strain evidence="9">Stay&amp;Tobe</strain>
        <tissue evidence="9">Testes</tissue>
    </source>
</reference>
<keyword evidence="10" id="KW-1185">Reference proteome</keyword>
<dbReference type="PROSITE" id="PS00028">
    <property type="entry name" value="ZINC_FINGER_C2H2_1"/>
    <property type="match status" value="6"/>
</dbReference>
<feature type="domain" description="C2H2-type" evidence="8">
    <location>
        <begin position="126"/>
        <end position="153"/>
    </location>
</feature>
<dbReference type="FunFam" id="3.30.160.60:FF:000065">
    <property type="entry name" value="B-cell CLL/lymphoma 6, member B"/>
    <property type="match status" value="1"/>
</dbReference>
<dbReference type="Gene3D" id="3.30.160.60">
    <property type="entry name" value="Classic Zinc Finger"/>
    <property type="match status" value="4"/>
</dbReference>
<evidence type="ECO:0000256" key="1">
    <source>
        <dbReference type="ARBA" id="ARBA00004123"/>
    </source>
</evidence>
<sequence length="249" mass="29186">MVSAWDFHKILTVLNGNLSEQCRGIKQEETVCVIKEEPDIEIIDIKEEIEEIPDTCIKPEIVIVDEELPPVSLTCPICSKMLSTEQSFRIHLWSHRMQYWCDICKKALCSEYVYNRHMRLHETWKVTCDVCGITLPSRSLLVAHLRSHMSPQEIEDSKARFICRICDERFSRVVRLEMHVQEKHPGEKTHSCGICKKTFTKITALKMHMRIIHKGEVPYTCEFCSRPFKYRQNMLNHVKTAHQQNNKTS</sequence>
<reference evidence="9" key="1">
    <citation type="journal article" date="2023" name="IScience">
        <title>Live-bearing cockroach genome reveals convergent evolutionary mechanisms linked to viviparity in insects and beyond.</title>
        <authorList>
            <person name="Fouks B."/>
            <person name="Harrison M.C."/>
            <person name="Mikhailova A.A."/>
            <person name="Marchal E."/>
            <person name="English S."/>
            <person name="Carruthers M."/>
            <person name="Jennings E.C."/>
            <person name="Chiamaka E.L."/>
            <person name="Frigard R.A."/>
            <person name="Pippel M."/>
            <person name="Attardo G.M."/>
            <person name="Benoit J.B."/>
            <person name="Bornberg-Bauer E."/>
            <person name="Tobe S.S."/>
        </authorList>
    </citation>
    <scope>NUCLEOTIDE SEQUENCE</scope>
    <source>
        <strain evidence="9">Stay&amp;Tobe</strain>
    </source>
</reference>
<name>A0AAD7ZXQ2_DIPPU</name>
<proteinExistence type="predicted"/>
<gene>
    <name evidence="9" type="ORF">L9F63_018495</name>
</gene>
<evidence type="ECO:0000313" key="9">
    <source>
        <dbReference type="EMBL" id="KAJ9588137.1"/>
    </source>
</evidence>
<keyword evidence="4 7" id="KW-0863">Zinc-finger</keyword>
<dbReference type="EMBL" id="JASPKZ010005709">
    <property type="protein sequence ID" value="KAJ9588137.1"/>
    <property type="molecule type" value="Genomic_DNA"/>
</dbReference>
<comment type="caution">
    <text evidence="9">The sequence shown here is derived from an EMBL/GenBank/DDBJ whole genome shotgun (WGS) entry which is preliminary data.</text>
</comment>
<feature type="domain" description="C2H2-type" evidence="8">
    <location>
        <begin position="190"/>
        <end position="218"/>
    </location>
</feature>
<dbReference type="GO" id="GO:0005634">
    <property type="term" value="C:nucleus"/>
    <property type="evidence" value="ECO:0007669"/>
    <property type="project" value="UniProtKB-SubCell"/>
</dbReference>
<protein>
    <recommendedName>
        <fullName evidence="8">C2H2-type domain-containing protein</fullName>
    </recommendedName>
</protein>
<dbReference type="GO" id="GO:0008270">
    <property type="term" value="F:zinc ion binding"/>
    <property type="evidence" value="ECO:0007669"/>
    <property type="project" value="UniProtKB-KW"/>
</dbReference>
<dbReference type="InterPro" id="IPR013087">
    <property type="entry name" value="Znf_C2H2_type"/>
</dbReference>
<comment type="subcellular location">
    <subcellularLocation>
        <location evidence="1">Nucleus</location>
    </subcellularLocation>
</comment>
<dbReference type="Pfam" id="PF13894">
    <property type="entry name" value="zf-C2H2_4"/>
    <property type="match status" value="1"/>
</dbReference>
<dbReference type="Proteomes" id="UP001233999">
    <property type="component" value="Unassembled WGS sequence"/>
</dbReference>
<dbReference type="Pfam" id="PF13912">
    <property type="entry name" value="zf-C2H2_6"/>
    <property type="match status" value="1"/>
</dbReference>
<evidence type="ECO:0000256" key="2">
    <source>
        <dbReference type="ARBA" id="ARBA00022723"/>
    </source>
</evidence>
<organism evidence="9 10">
    <name type="scientific">Diploptera punctata</name>
    <name type="common">Pacific beetle cockroach</name>
    <dbReference type="NCBI Taxonomy" id="6984"/>
    <lineage>
        <taxon>Eukaryota</taxon>
        <taxon>Metazoa</taxon>
        <taxon>Ecdysozoa</taxon>
        <taxon>Arthropoda</taxon>
        <taxon>Hexapoda</taxon>
        <taxon>Insecta</taxon>
        <taxon>Pterygota</taxon>
        <taxon>Neoptera</taxon>
        <taxon>Polyneoptera</taxon>
        <taxon>Dictyoptera</taxon>
        <taxon>Blattodea</taxon>
        <taxon>Blaberoidea</taxon>
        <taxon>Blaberidae</taxon>
        <taxon>Diplopterinae</taxon>
        <taxon>Diploptera</taxon>
    </lineage>
</organism>
<feature type="domain" description="C2H2-type" evidence="8">
    <location>
        <begin position="219"/>
        <end position="247"/>
    </location>
</feature>